<keyword evidence="1" id="KW-0812">Transmembrane</keyword>
<dbReference type="RefSeq" id="WP_379097754.1">
    <property type="nucleotide sequence ID" value="NZ_JBHUGZ010000007.1"/>
</dbReference>
<feature type="transmembrane region" description="Helical" evidence="1">
    <location>
        <begin position="29"/>
        <end position="48"/>
    </location>
</feature>
<evidence type="ECO:0000313" key="2">
    <source>
        <dbReference type="EMBL" id="MFD1983454.1"/>
    </source>
</evidence>
<reference evidence="3" key="1">
    <citation type="journal article" date="2019" name="Int. J. Syst. Evol. Microbiol.">
        <title>The Global Catalogue of Microorganisms (GCM) 10K type strain sequencing project: providing services to taxonomists for standard genome sequencing and annotation.</title>
        <authorList>
            <consortium name="The Broad Institute Genomics Platform"/>
            <consortium name="The Broad Institute Genome Sequencing Center for Infectious Disease"/>
            <person name="Wu L."/>
            <person name="Ma J."/>
        </authorList>
    </citation>
    <scope>NUCLEOTIDE SEQUENCE [LARGE SCALE GENOMIC DNA]</scope>
    <source>
        <strain evidence="3">CGMCC 1.16225</strain>
    </source>
</reference>
<comment type="caution">
    <text evidence="2">The sequence shown here is derived from an EMBL/GenBank/DDBJ whole genome shotgun (WGS) entry which is preliminary data.</text>
</comment>
<keyword evidence="3" id="KW-1185">Reference proteome</keyword>
<dbReference type="Proteomes" id="UP001597405">
    <property type="component" value="Unassembled WGS sequence"/>
</dbReference>
<proteinExistence type="predicted"/>
<accession>A0ABW4U9D3</accession>
<evidence type="ECO:0000313" key="3">
    <source>
        <dbReference type="Proteomes" id="UP001597405"/>
    </source>
</evidence>
<organism evidence="2 3">
    <name type="scientific">Mesorhizobium newzealandense</name>
    <dbReference type="NCBI Taxonomy" id="1300302"/>
    <lineage>
        <taxon>Bacteria</taxon>
        <taxon>Pseudomonadati</taxon>
        <taxon>Pseudomonadota</taxon>
        <taxon>Alphaproteobacteria</taxon>
        <taxon>Hyphomicrobiales</taxon>
        <taxon>Phyllobacteriaceae</taxon>
        <taxon>Mesorhizobium</taxon>
    </lineage>
</organism>
<feature type="transmembrane region" description="Helical" evidence="1">
    <location>
        <begin position="119"/>
        <end position="139"/>
    </location>
</feature>
<feature type="transmembrane region" description="Helical" evidence="1">
    <location>
        <begin position="86"/>
        <end position="107"/>
    </location>
</feature>
<gene>
    <name evidence="2" type="ORF">ACFSOZ_12325</name>
</gene>
<keyword evidence="1" id="KW-0472">Membrane</keyword>
<dbReference type="EMBL" id="JBHUGZ010000007">
    <property type="protein sequence ID" value="MFD1983454.1"/>
    <property type="molecule type" value="Genomic_DNA"/>
</dbReference>
<protein>
    <recommendedName>
        <fullName evidence="4">APC family permease</fullName>
    </recommendedName>
</protein>
<evidence type="ECO:0008006" key="4">
    <source>
        <dbReference type="Google" id="ProtNLM"/>
    </source>
</evidence>
<keyword evidence="1" id="KW-1133">Transmembrane helix</keyword>
<dbReference type="Gene3D" id="1.20.1740.10">
    <property type="entry name" value="Amino acid/polyamine transporter I"/>
    <property type="match status" value="1"/>
</dbReference>
<feature type="transmembrane region" description="Helical" evidence="1">
    <location>
        <begin position="53"/>
        <end position="74"/>
    </location>
</feature>
<evidence type="ECO:0000256" key="1">
    <source>
        <dbReference type="SAM" id="Phobius"/>
    </source>
</evidence>
<name>A0ABW4U9D3_9HYPH</name>
<sequence>MPSRPIISWLATWFGPINAAVASVHGSYASLWIATSVVAVLAAAACFIDINLLLLVSGTSLVVIYALLCVAAFVGRRSGTTDGGHYRMPLFPVPAVLALLSLIYVAYQNYLDVGFGRSSLIATGLIMVVAAVYYLLVLARRTDWNLHGPDELAG</sequence>